<dbReference type="SUPFAM" id="SSF55785">
    <property type="entry name" value="PYP-like sensor domain (PAS domain)"/>
    <property type="match status" value="2"/>
</dbReference>
<keyword evidence="2" id="KW-0175">Coiled coil</keyword>
<dbReference type="AlphaFoldDB" id="A0A4P7NXH5"/>
<dbReference type="Pfam" id="PF00990">
    <property type="entry name" value="GGDEF"/>
    <property type="match status" value="1"/>
</dbReference>
<keyword evidence="3" id="KW-0472">Membrane</keyword>
<evidence type="ECO:0000256" key="1">
    <source>
        <dbReference type="ARBA" id="ARBA00001946"/>
    </source>
</evidence>
<feature type="coiled-coil region" evidence="2">
    <location>
        <begin position="60"/>
        <end position="94"/>
    </location>
</feature>
<protein>
    <submittedName>
        <fullName evidence="6">Cyclic di-GMP phosphodiesterase Gmr</fullName>
        <ecNumber evidence="6">3.1.4.52</ecNumber>
    </submittedName>
</protein>
<dbReference type="OrthoDB" id="9812260at2"/>
<dbReference type="GO" id="GO:0071111">
    <property type="term" value="F:cyclic-guanylate-specific phosphodiesterase activity"/>
    <property type="evidence" value="ECO:0007669"/>
    <property type="project" value="UniProtKB-EC"/>
</dbReference>
<name>A0A4P7NXH5_9GAMM</name>
<dbReference type="PROSITE" id="PS50887">
    <property type="entry name" value="GGDEF"/>
    <property type="match status" value="1"/>
</dbReference>
<dbReference type="EMBL" id="CP032096">
    <property type="protein sequence ID" value="QBZ82165.1"/>
    <property type="molecule type" value="Genomic_DNA"/>
</dbReference>
<dbReference type="InterPro" id="IPR043128">
    <property type="entry name" value="Rev_trsase/Diguanyl_cyclase"/>
</dbReference>
<evidence type="ECO:0000259" key="5">
    <source>
        <dbReference type="PROSITE" id="PS50887"/>
    </source>
</evidence>
<feature type="transmembrane region" description="Helical" evidence="3">
    <location>
        <begin position="43"/>
        <end position="60"/>
    </location>
</feature>
<dbReference type="SMART" id="SM00091">
    <property type="entry name" value="PAS"/>
    <property type="match status" value="2"/>
</dbReference>
<dbReference type="FunFam" id="3.30.70.270:FF:000001">
    <property type="entry name" value="Diguanylate cyclase domain protein"/>
    <property type="match status" value="1"/>
</dbReference>
<evidence type="ECO:0000256" key="3">
    <source>
        <dbReference type="SAM" id="Phobius"/>
    </source>
</evidence>
<dbReference type="CDD" id="cd00130">
    <property type="entry name" value="PAS"/>
    <property type="match status" value="1"/>
</dbReference>
<dbReference type="SMART" id="SM00267">
    <property type="entry name" value="GGDEF"/>
    <property type="match status" value="1"/>
</dbReference>
<dbReference type="InterPro" id="IPR013655">
    <property type="entry name" value="PAS_fold_3"/>
</dbReference>
<dbReference type="PANTHER" id="PTHR44757">
    <property type="entry name" value="DIGUANYLATE CYCLASE DGCP"/>
    <property type="match status" value="1"/>
</dbReference>
<dbReference type="Proteomes" id="UP000296201">
    <property type="component" value="Chromosome"/>
</dbReference>
<dbReference type="InterPro" id="IPR000160">
    <property type="entry name" value="GGDEF_dom"/>
</dbReference>
<dbReference type="InterPro" id="IPR029787">
    <property type="entry name" value="Nucleotide_cyclase"/>
</dbReference>
<dbReference type="EC" id="3.1.4.52" evidence="6"/>
<dbReference type="RefSeq" id="WP_135794919.1">
    <property type="nucleotide sequence ID" value="NZ_CP032096.1"/>
</dbReference>
<keyword evidence="7" id="KW-1185">Reference proteome</keyword>
<feature type="transmembrane region" description="Helical" evidence="3">
    <location>
        <begin position="12"/>
        <end position="31"/>
    </location>
</feature>
<comment type="cofactor">
    <cofactor evidence="1">
        <name>Mg(2+)</name>
        <dbReference type="ChEBI" id="CHEBI:18420"/>
    </cofactor>
</comment>
<dbReference type="Gene3D" id="3.30.70.270">
    <property type="match status" value="1"/>
</dbReference>
<dbReference type="InterPro" id="IPR000014">
    <property type="entry name" value="PAS"/>
</dbReference>
<dbReference type="Pfam" id="PF13426">
    <property type="entry name" value="PAS_9"/>
    <property type="match status" value="1"/>
</dbReference>
<evidence type="ECO:0000259" key="4">
    <source>
        <dbReference type="PROSITE" id="PS50113"/>
    </source>
</evidence>
<evidence type="ECO:0000256" key="2">
    <source>
        <dbReference type="SAM" id="Coils"/>
    </source>
</evidence>
<dbReference type="SUPFAM" id="SSF55073">
    <property type="entry name" value="Nucleotide cyclase"/>
    <property type="match status" value="1"/>
</dbReference>
<dbReference type="InterPro" id="IPR052155">
    <property type="entry name" value="Biofilm_reg_signaling"/>
</dbReference>
<dbReference type="InterPro" id="IPR000700">
    <property type="entry name" value="PAS-assoc_C"/>
</dbReference>
<dbReference type="PANTHER" id="PTHR44757:SF2">
    <property type="entry name" value="BIOFILM ARCHITECTURE MAINTENANCE PROTEIN MBAA"/>
    <property type="match status" value="1"/>
</dbReference>
<dbReference type="Pfam" id="PF08447">
    <property type="entry name" value="PAS_3"/>
    <property type="match status" value="1"/>
</dbReference>
<accession>A0A4P7NXH5</accession>
<keyword evidence="3" id="KW-0812">Transmembrane</keyword>
<dbReference type="CDD" id="cd01949">
    <property type="entry name" value="GGDEF"/>
    <property type="match status" value="1"/>
</dbReference>
<evidence type="ECO:0000313" key="6">
    <source>
        <dbReference type="EMBL" id="QBZ82165.1"/>
    </source>
</evidence>
<organism evidence="6 7">
    <name type="scientific">Hydrogenovibrio crunogenus</name>
    <dbReference type="NCBI Taxonomy" id="39765"/>
    <lineage>
        <taxon>Bacteria</taxon>
        <taxon>Pseudomonadati</taxon>
        <taxon>Pseudomonadota</taxon>
        <taxon>Gammaproteobacteria</taxon>
        <taxon>Thiotrichales</taxon>
        <taxon>Piscirickettsiaceae</taxon>
        <taxon>Hydrogenovibrio</taxon>
    </lineage>
</organism>
<dbReference type="Gene3D" id="3.30.450.20">
    <property type="entry name" value="PAS domain"/>
    <property type="match status" value="2"/>
</dbReference>
<proteinExistence type="predicted"/>
<dbReference type="InterPro" id="IPR035965">
    <property type="entry name" value="PAS-like_dom_sf"/>
</dbReference>
<keyword evidence="3" id="KW-1133">Transmembrane helix</keyword>
<sequence length="507" mass="58684">MKTGNSSSFRYFSAFFLIVFGFLFMASQYPIAPITEVDINWNLYFQIAIALFFLFAFIGYKRFQKLNQDTLRQAEETKQKLRTLKRQHELEKKRLSFVLDCGRLAYWEWDIKNNQAYFSDLWQDMIGFTQHDFPQDLHAWQARIHPLDQEQVQKKLLKLLSHQITDYEDTHRVMDVNGEYIWVYDRGQTITNELGNVEKLSCVRLNITQQKQLEEELTLDKILLENTQEAIAITNENLSFIRTNPAFHDAFGLTQSDLAKMTLKDLLDNLQDEPPQDILSQVDKDLAWRGELTLHHTNGELARSSLVDCQKVIHQTTQTTHYALVYTDITELKQTQQELSFLANTDIVTGLPNRNYFYQALDEWLQAFKNSGNKFTLMFLDLDNFKTVNDTLGHDTGDHLLKSVSELIAEHIAEDTLFARVGGDEFVILCRAYTTPEQLNEIGNNLNQLLSQPFKIGDHEIKIGSSIGIALFPDHGSTKETLLKHADQAMYQAKNAGKGRYKIYQAW</sequence>
<feature type="domain" description="GGDEF" evidence="5">
    <location>
        <begin position="373"/>
        <end position="506"/>
    </location>
</feature>
<dbReference type="PROSITE" id="PS50113">
    <property type="entry name" value="PAC"/>
    <property type="match status" value="1"/>
</dbReference>
<reference evidence="6 7" key="1">
    <citation type="submission" date="2018-08" db="EMBL/GenBank/DDBJ databases">
        <title>Horizontal acquisition of hydrogen conversion ability and other habitat adaptations in Hydrogenovibrio crunogenus strains.</title>
        <authorList>
            <person name="Gonnella G."/>
            <person name="Adam N."/>
            <person name="Perner M."/>
        </authorList>
    </citation>
    <scope>NUCLEOTIDE SEQUENCE [LARGE SCALE GENOMIC DNA]</scope>
    <source>
        <strain evidence="6 7">SP-41</strain>
    </source>
</reference>
<feature type="domain" description="PAC" evidence="4">
    <location>
        <begin position="167"/>
        <end position="219"/>
    </location>
</feature>
<evidence type="ECO:0000313" key="7">
    <source>
        <dbReference type="Proteomes" id="UP000296201"/>
    </source>
</evidence>
<gene>
    <name evidence="6" type="primary">gmr_1</name>
    <name evidence="6" type="ORF">GHNINEIG_00189</name>
</gene>
<dbReference type="NCBIfam" id="TIGR00254">
    <property type="entry name" value="GGDEF"/>
    <property type="match status" value="1"/>
</dbReference>
<dbReference type="NCBIfam" id="TIGR00229">
    <property type="entry name" value="sensory_box"/>
    <property type="match status" value="2"/>
</dbReference>
<keyword evidence="6" id="KW-0378">Hydrolase</keyword>